<dbReference type="HOGENOM" id="CLU_1759540_0_0_1"/>
<dbReference type="Proteomes" id="UP000054018">
    <property type="component" value="Unassembled WGS sequence"/>
</dbReference>
<proteinExistence type="predicted"/>
<dbReference type="AlphaFoldDB" id="A0A0C9YQE9"/>
<evidence type="ECO:0000313" key="2">
    <source>
        <dbReference type="EMBL" id="KIK19574.1"/>
    </source>
</evidence>
<dbReference type="EMBL" id="KN834071">
    <property type="protein sequence ID" value="KIK12562.1"/>
    <property type="molecule type" value="Genomic_DNA"/>
</dbReference>
<gene>
    <name evidence="2" type="ORF">PISMIDRAFT_683068</name>
    <name evidence="1" type="ORF">PISMIDRAFT_689358</name>
</gene>
<keyword evidence="3" id="KW-1185">Reference proteome</keyword>
<name>A0A0C9YQE9_9AGAM</name>
<reference evidence="1 3" key="1">
    <citation type="submission" date="2014-04" db="EMBL/GenBank/DDBJ databases">
        <authorList>
            <consortium name="DOE Joint Genome Institute"/>
            <person name="Kuo A."/>
            <person name="Kohler A."/>
            <person name="Costa M.D."/>
            <person name="Nagy L.G."/>
            <person name="Floudas D."/>
            <person name="Copeland A."/>
            <person name="Barry K.W."/>
            <person name="Cichocki N."/>
            <person name="Veneault-Fourrey C."/>
            <person name="LaButti K."/>
            <person name="Lindquist E.A."/>
            <person name="Lipzen A."/>
            <person name="Lundell T."/>
            <person name="Morin E."/>
            <person name="Murat C."/>
            <person name="Sun H."/>
            <person name="Tunlid A."/>
            <person name="Henrissat B."/>
            <person name="Grigoriev I.V."/>
            <person name="Hibbett D.S."/>
            <person name="Martin F."/>
            <person name="Nordberg H.P."/>
            <person name="Cantor M.N."/>
            <person name="Hua S.X."/>
        </authorList>
    </citation>
    <scope>NUCLEOTIDE SEQUENCE [LARGE SCALE GENOMIC DNA]</scope>
    <source>
        <strain evidence="1 3">441</strain>
    </source>
</reference>
<reference evidence="3" key="2">
    <citation type="submission" date="2015-01" db="EMBL/GenBank/DDBJ databases">
        <title>Evolutionary Origins and Diversification of the Mycorrhizal Mutualists.</title>
        <authorList>
            <consortium name="DOE Joint Genome Institute"/>
            <consortium name="Mycorrhizal Genomics Consortium"/>
            <person name="Kohler A."/>
            <person name="Kuo A."/>
            <person name="Nagy L.G."/>
            <person name="Floudas D."/>
            <person name="Copeland A."/>
            <person name="Barry K.W."/>
            <person name="Cichocki N."/>
            <person name="Veneault-Fourrey C."/>
            <person name="LaButti K."/>
            <person name="Lindquist E.A."/>
            <person name="Lipzen A."/>
            <person name="Lundell T."/>
            <person name="Morin E."/>
            <person name="Murat C."/>
            <person name="Riley R."/>
            <person name="Ohm R."/>
            <person name="Sun H."/>
            <person name="Tunlid A."/>
            <person name="Henrissat B."/>
            <person name="Grigoriev I.V."/>
            <person name="Hibbett D.S."/>
            <person name="Martin F."/>
        </authorList>
    </citation>
    <scope>NUCLEOTIDE SEQUENCE [LARGE SCALE GENOMIC DNA]</scope>
    <source>
        <strain evidence="3">441</strain>
    </source>
</reference>
<accession>A0A0C9YQE9</accession>
<dbReference type="EMBL" id="KN833782">
    <property type="protein sequence ID" value="KIK19574.1"/>
    <property type="molecule type" value="Genomic_DNA"/>
</dbReference>
<evidence type="ECO:0000313" key="3">
    <source>
        <dbReference type="Proteomes" id="UP000054018"/>
    </source>
</evidence>
<reference evidence="1" key="3">
    <citation type="submission" date="2015-02" db="EMBL/GenBank/DDBJ databases">
        <title>Evolutionary Origins and Diversification of the Mycorrhizal Mutualists.</title>
        <authorList>
            <consortium name="DOE Joint Genome Institute"/>
            <consortium name="Mycorrhizal Genomics Consortium"/>
            <person name="Kohler A."/>
            <person name="Kuo A."/>
            <person name="Nagy L.G."/>
            <person name="Floudas D."/>
            <person name="Copeland A."/>
            <person name="Barry K.W."/>
            <person name="Cichocki N."/>
            <person name="Veneault-Fourrey C."/>
            <person name="LaButti K."/>
            <person name="Lindquist E.A."/>
            <person name="Lipzen A."/>
            <person name="Lundell T."/>
            <person name="Morin E."/>
            <person name="Murat C."/>
            <person name="Riley R."/>
            <person name="Ohm R."/>
            <person name="Sun H."/>
            <person name="Tunlid A."/>
            <person name="Henrissat B."/>
            <person name="Grigoriev I.V."/>
            <person name="Hibbett D.S."/>
            <person name="Martin F."/>
        </authorList>
    </citation>
    <scope>NUCLEOTIDE SEQUENCE</scope>
    <source>
        <strain evidence="1 3">441</strain>
    </source>
</reference>
<protein>
    <submittedName>
        <fullName evidence="1">Uncharacterized protein</fullName>
    </submittedName>
</protein>
<sequence>MHQGRTLCHVKGHLSFTRVPCVIIVKRSRQAAALHHNDERRSNIILRDEVRWRGFNRVDEFNIFEYIERWFPLHYVAHMLNVDGSFVKAPWHHTTQPHAVSRCLLFSDPVHFMTAMNTVLHTTISNKSFGICGDGTLGRLPHCQPIIL</sequence>
<organism evidence="1 3">
    <name type="scientific">Pisolithus microcarpus 441</name>
    <dbReference type="NCBI Taxonomy" id="765257"/>
    <lineage>
        <taxon>Eukaryota</taxon>
        <taxon>Fungi</taxon>
        <taxon>Dikarya</taxon>
        <taxon>Basidiomycota</taxon>
        <taxon>Agaricomycotina</taxon>
        <taxon>Agaricomycetes</taxon>
        <taxon>Agaricomycetidae</taxon>
        <taxon>Boletales</taxon>
        <taxon>Sclerodermatineae</taxon>
        <taxon>Pisolithaceae</taxon>
        <taxon>Pisolithus</taxon>
    </lineage>
</organism>
<evidence type="ECO:0000313" key="1">
    <source>
        <dbReference type="EMBL" id="KIK12562.1"/>
    </source>
</evidence>